<dbReference type="PROSITE" id="PS51257">
    <property type="entry name" value="PROKAR_LIPOPROTEIN"/>
    <property type="match status" value="1"/>
</dbReference>
<keyword evidence="4" id="KW-0433">Leucine-rich repeat</keyword>
<evidence type="ECO:0000256" key="9">
    <source>
        <dbReference type="ARBA" id="ARBA00023136"/>
    </source>
</evidence>
<sequence length="1007" mass="113710">MFSAKMLNRSIGSYQNQYCLILYLMILMISCCCTYVSCSNSNLSATSFSRKRCLTDQSVALLQFKQEFAFQKPNFSGYYYACSVYPDSHYEDVNDSYPKMKFWKAEKDCCSWDGVACDLETGQVVGLDLANSWLEGPLHSNSSLFKLHHLQEINLSFNNFTFGQIPSEFGQLSRLTHLNLSFSMFTGNIPSEISFLTNMVALSLSSFKDYDETSLLYLKKEDFTSLIKNMTNLSKLFLHQVNLSSSLPESLVNLSSLTHLRLGGCDIYGKFPENIFQLPKLEIIYVPCNYLLLGFLQQFQPSSFLRVLNLDFTKFSGKLPDSIGNLKSLNRLSLRYCNFVGPIPSSIWNLSQLTYLDLSWNHFNGHELPFALGNLAKLNYVRLQYSQFRGQVPSSVGNLTQLRSLQLSGNNLDGFIPSFLFRMPHLNRLNLDRNQFTGPLSIQNVSNSSQMKFLTLGVNKLNGQIPQSMFKLVNLEFLDLENNHFSGTLEFSNFTKLVKLRFLGLSVSGLSITKVSTNFELPKLRALDLASCDISEFPNFLKTQDQLEVLDLFGNRIEGEIPKWFWGTIGKMKLINLDLRYNKLQGSLTVPPLLTSISYFSIVGNNLTGIIDPSFRKWTNLKVLDMSNNYFGGTIPPWLGNLGSSLEVLDLHGNNFSGIIPQQICSYDRSSMMRILDLSHNQLQGNVPQSLVNCCKLEVLNLGHNQIRDKFPFWLHNLPELRVLVLGSNKFFGPIWHRQKFVGFVKLGIIDLSFNHFNGSLPSEYFRSWSGMINALDRVKSEIIYIGASKNNSNYSVTFTYTMSMVDKGSEVKFRRIPTILTSIDLSNNRFDGEIPSSIGNLRSLIMLNLSSNSFSGTIPLSVGAMSELESLDLSKNSLSGRIPQQLTNLTFLEYLNLCCNQLTGPIPQGRQFDTFSYSSFEENPGLCGSQVFKKCENMDTTIPFQGKEAESEDDDGLIISWKVVVLGYGCGMVVGLIIGHLIFFSRTSSNWFWTSSVGRTIYARCC</sequence>
<dbReference type="PANTHER" id="PTHR48061">
    <property type="entry name" value="LEUCINE-RICH REPEAT RECEPTOR PROTEIN KINASE EMS1-LIKE-RELATED"/>
    <property type="match status" value="1"/>
</dbReference>
<feature type="domain" description="Leucine-rich repeat-containing N-terminal plant-type" evidence="13">
    <location>
        <begin position="95"/>
        <end position="118"/>
    </location>
</feature>
<dbReference type="InterPro" id="IPR046956">
    <property type="entry name" value="RLP23-like"/>
</dbReference>
<proteinExistence type="inferred from homology"/>
<dbReference type="Pfam" id="PF23598">
    <property type="entry name" value="LRR_14"/>
    <property type="match status" value="1"/>
</dbReference>
<dbReference type="GeneID" id="112490657"/>
<dbReference type="PANTHER" id="PTHR48061:SF12">
    <property type="entry name" value="DISEASE RESISTANCE LIKE PROTEIN"/>
    <property type="match status" value="1"/>
</dbReference>
<evidence type="ECO:0000313" key="16">
    <source>
        <dbReference type="RefSeq" id="XP_060667771.1"/>
    </source>
</evidence>
<feature type="transmembrane region" description="Helical" evidence="12">
    <location>
        <begin position="20"/>
        <end position="37"/>
    </location>
</feature>
<name>A0ABM3ZTG4_ZIZJJ</name>
<dbReference type="InterPro" id="IPR013210">
    <property type="entry name" value="LRR_N_plant-typ"/>
</dbReference>
<keyword evidence="6" id="KW-0732">Signal</keyword>
<dbReference type="InterPro" id="IPR055414">
    <property type="entry name" value="LRR_R13L4/SHOC2-like"/>
</dbReference>
<keyword evidence="7" id="KW-0677">Repeat</keyword>
<dbReference type="InterPro" id="IPR003591">
    <property type="entry name" value="Leu-rich_rpt_typical-subtyp"/>
</dbReference>
<gene>
    <name evidence="16" type="primary">LOC112490657</name>
</gene>
<dbReference type="Pfam" id="PF13855">
    <property type="entry name" value="LRR_8"/>
    <property type="match status" value="1"/>
</dbReference>
<reference evidence="16" key="1">
    <citation type="submission" date="2025-08" db="UniProtKB">
        <authorList>
            <consortium name="RefSeq"/>
        </authorList>
    </citation>
    <scope>IDENTIFICATION</scope>
    <source>
        <tissue evidence="16">Seedling</tissue>
    </source>
</reference>
<evidence type="ECO:0000313" key="15">
    <source>
        <dbReference type="Proteomes" id="UP001652623"/>
    </source>
</evidence>
<feature type="transmembrane region" description="Helical" evidence="12">
    <location>
        <begin position="966"/>
        <end position="985"/>
    </location>
</feature>
<dbReference type="Proteomes" id="UP001652623">
    <property type="component" value="Chromosome 10"/>
</dbReference>
<dbReference type="SUPFAM" id="SSF52058">
    <property type="entry name" value="L domain-like"/>
    <property type="match status" value="2"/>
</dbReference>
<protein>
    <submittedName>
        <fullName evidence="16">Receptor-like protein 50 isoform X1</fullName>
    </submittedName>
</protein>
<accession>A0ABM3ZTG4</accession>
<dbReference type="InterPro" id="IPR032675">
    <property type="entry name" value="LRR_dom_sf"/>
</dbReference>
<keyword evidence="9 12" id="KW-0472">Membrane</keyword>
<feature type="domain" description="Disease resistance R13L4/SHOC-2-like LRR" evidence="14">
    <location>
        <begin position="304"/>
        <end position="409"/>
    </location>
</feature>
<dbReference type="InterPro" id="IPR001611">
    <property type="entry name" value="Leu-rich_rpt"/>
</dbReference>
<evidence type="ECO:0000256" key="3">
    <source>
        <dbReference type="ARBA" id="ARBA00022475"/>
    </source>
</evidence>
<keyword evidence="11" id="KW-0325">Glycoprotein</keyword>
<keyword evidence="10" id="KW-0675">Receptor</keyword>
<evidence type="ECO:0000259" key="14">
    <source>
        <dbReference type="Pfam" id="PF23598"/>
    </source>
</evidence>
<organism evidence="15 16">
    <name type="scientific">Ziziphus jujuba</name>
    <name type="common">Chinese jujube</name>
    <name type="synonym">Ziziphus sativa</name>
    <dbReference type="NCBI Taxonomy" id="326968"/>
    <lineage>
        <taxon>Eukaryota</taxon>
        <taxon>Viridiplantae</taxon>
        <taxon>Streptophyta</taxon>
        <taxon>Embryophyta</taxon>
        <taxon>Tracheophyta</taxon>
        <taxon>Spermatophyta</taxon>
        <taxon>Magnoliopsida</taxon>
        <taxon>eudicotyledons</taxon>
        <taxon>Gunneridae</taxon>
        <taxon>Pentapetalae</taxon>
        <taxon>rosids</taxon>
        <taxon>fabids</taxon>
        <taxon>Rosales</taxon>
        <taxon>Rhamnaceae</taxon>
        <taxon>Paliureae</taxon>
        <taxon>Ziziphus</taxon>
    </lineage>
</organism>
<evidence type="ECO:0000256" key="6">
    <source>
        <dbReference type="ARBA" id="ARBA00022729"/>
    </source>
</evidence>
<evidence type="ECO:0000256" key="10">
    <source>
        <dbReference type="ARBA" id="ARBA00023170"/>
    </source>
</evidence>
<evidence type="ECO:0000256" key="7">
    <source>
        <dbReference type="ARBA" id="ARBA00022737"/>
    </source>
</evidence>
<dbReference type="RefSeq" id="XP_060667771.1">
    <property type="nucleotide sequence ID" value="XM_060811788.1"/>
</dbReference>
<evidence type="ECO:0000259" key="13">
    <source>
        <dbReference type="Pfam" id="PF08263"/>
    </source>
</evidence>
<dbReference type="SMART" id="SM00369">
    <property type="entry name" value="LRR_TYP"/>
    <property type="match status" value="9"/>
</dbReference>
<evidence type="ECO:0000256" key="2">
    <source>
        <dbReference type="ARBA" id="ARBA00009592"/>
    </source>
</evidence>
<keyword evidence="15" id="KW-1185">Reference proteome</keyword>
<evidence type="ECO:0000256" key="4">
    <source>
        <dbReference type="ARBA" id="ARBA00022614"/>
    </source>
</evidence>
<comment type="similarity">
    <text evidence="2">Belongs to the RLP family.</text>
</comment>
<keyword evidence="5 12" id="KW-0812">Transmembrane</keyword>
<evidence type="ECO:0000256" key="12">
    <source>
        <dbReference type="SAM" id="Phobius"/>
    </source>
</evidence>
<evidence type="ECO:0000256" key="8">
    <source>
        <dbReference type="ARBA" id="ARBA00022989"/>
    </source>
</evidence>
<evidence type="ECO:0000256" key="11">
    <source>
        <dbReference type="ARBA" id="ARBA00023180"/>
    </source>
</evidence>
<evidence type="ECO:0000256" key="1">
    <source>
        <dbReference type="ARBA" id="ARBA00004251"/>
    </source>
</evidence>
<dbReference type="Pfam" id="PF08263">
    <property type="entry name" value="LRRNT_2"/>
    <property type="match status" value="2"/>
</dbReference>
<feature type="domain" description="Leucine-rich repeat-containing N-terminal plant-type" evidence="13">
    <location>
        <begin position="55"/>
        <end position="69"/>
    </location>
</feature>
<keyword evidence="3" id="KW-1003">Cell membrane</keyword>
<keyword evidence="8 12" id="KW-1133">Transmembrane helix</keyword>
<evidence type="ECO:0000256" key="5">
    <source>
        <dbReference type="ARBA" id="ARBA00022692"/>
    </source>
</evidence>
<comment type="subcellular location">
    <subcellularLocation>
        <location evidence="1">Cell membrane</location>
        <topology evidence="1">Single-pass type I membrane protein</topology>
    </subcellularLocation>
</comment>
<dbReference type="SUPFAM" id="SSF52047">
    <property type="entry name" value="RNI-like"/>
    <property type="match status" value="1"/>
</dbReference>
<dbReference type="Pfam" id="PF00560">
    <property type="entry name" value="LRR_1"/>
    <property type="match status" value="10"/>
</dbReference>
<dbReference type="Gene3D" id="3.80.10.10">
    <property type="entry name" value="Ribonuclease Inhibitor"/>
    <property type="match status" value="4"/>
</dbReference>